<feature type="region of interest" description="Disordered" evidence="1">
    <location>
        <begin position="79"/>
        <end position="103"/>
    </location>
</feature>
<dbReference type="AlphaFoldDB" id="A0A0J8UG88"/>
<evidence type="ECO:0000313" key="2">
    <source>
        <dbReference type="EMBL" id="KMU86413.1"/>
    </source>
</evidence>
<evidence type="ECO:0000256" key="1">
    <source>
        <dbReference type="SAM" id="MobiDB-lite"/>
    </source>
</evidence>
<protein>
    <submittedName>
        <fullName evidence="2">Uncharacterized protein</fullName>
    </submittedName>
</protein>
<feature type="compositionally biased region" description="Polar residues" evidence="1">
    <location>
        <begin position="79"/>
        <end position="98"/>
    </location>
</feature>
<sequence length="138" mass="15373">MPRPARVPASYFTKATFIPIDGLDSIAIYYASSTGIHKICDNHPKADGAGDYLVEVSLTPRRLTLNMCKIQAPDRYRQSAFTQFDPNGEQEPNPSSGAEENDQRPVHVLGIWYGHEPLSRSPNIGVVLAFDRLTREMV</sequence>
<proteinExistence type="predicted"/>
<organism evidence="2 3">
    <name type="scientific">Coccidioides immitis H538.4</name>
    <dbReference type="NCBI Taxonomy" id="396776"/>
    <lineage>
        <taxon>Eukaryota</taxon>
        <taxon>Fungi</taxon>
        <taxon>Dikarya</taxon>
        <taxon>Ascomycota</taxon>
        <taxon>Pezizomycotina</taxon>
        <taxon>Eurotiomycetes</taxon>
        <taxon>Eurotiomycetidae</taxon>
        <taxon>Onygenales</taxon>
        <taxon>Onygenaceae</taxon>
        <taxon>Coccidioides</taxon>
    </lineage>
</organism>
<name>A0A0J8UG88_COCIT</name>
<dbReference type="Proteomes" id="UP000054563">
    <property type="component" value="Unassembled WGS sequence"/>
</dbReference>
<dbReference type="VEuPathDB" id="FungiDB:CIHG_04202"/>
<reference evidence="3" key="1">
    <citation type="journal article" date="2010" name="Genome Res.">
        <title>Population genomic sequencing of Coccidioides fungi reveals recent hybridization and transposon control.</title>
        <authorList>
            <person name="Neafsey D.E."/>
            <person name="Barker B.M."/>
            <person name="Sharpton T.J."/>
            <person name="Stajich J.E."/>
            <person name="Park D.J."/>
            <person name="Whiston E."/>
            <person name="Hung C.-Y."/>
            <person name="McMahan C."/>
            <person name="White J."/>
            <person name="Sykes S."/>
            <person name="Heiman D."/>
            <person name="Young S."/>
            <person name="Zeng Q."/>
            <person name="Abouelleil A."/>
            <person name="Aftuck L."/>
            <person name="Bessette D."/>
            <person name="Brown A."/>
            <person name="FitzGerald M."/>
            <person name="Lui A."/>
            <person name="Macdonald J.P."/>
            <person name="Priest M."/>
            <person name="Orbach M.J."/>
            <person name="Galgiani J.N."/>
            <person name="Kirkland T.N."/>
            <person name="Cole G.T."/>
            <person name="Birren B.W."/>
            <person name="Henn M.R."/>
            <person name="Taylor J.W."/>
            <person name="Rounsley S.D."/>
        </authorList>
    </citation>
    <scope>NUCLEOTIDE SEQUENCE [LARGE SCALE GENOMIC DNA]</scope>
    <source>
        <strain evidence="3">H538.4</strain>
    </source>
</reference>
<gene>
    <name evidence="2" type="ORF">CIHG_04202</name>
</gene>
<accession>A0A0J8UG88</accession>
<evidence type="ECO:0000313" key="3">
    <source>
        <dbReference type="Proteomes" id="UP000054563"/>
    </source>
</evidence>
<dbReference type="EMBL" id="DS016992">
    <property type="protein sequence ID" value="KMU86413.1"/>
    <property type="molecule type" value="Genomic_DNA"/>
</dbReference>